<keyword evidence="2" id="KW-0732">Signal</keyword>
<keyword evidence="1" id="KW-0472">Membrane</keyword>
<gene>
    <name evidence="3" type="ORF">K7432_004740</name>
</gene>
<feature type="transmembrane region" description="Helical" evidence="1">
    <location>
        <begin position="328"/>
        <end position="350"/>
    </location>
</feature>
<keyword evidence="1" id="KW-1133">Transmembrane helix</keyword>
<reference evidence="3 4" key="1">
    <citation type="submission" date="2023-04" db="EMBL/GenBank/DDBJ databases">
        <title>Genome of Basidiobolus ranarum AG-B5.</title>
        <authorList>
            <person name="Stajich J.E."/>
            <person name="Carter-House D."/>
            <person name="Gryganskyi A."/>
        </authorList>
    </citation>
    <scope>NUCLEOTIDE SEQUENCE [LARGE SCALE GENOMIC DNA]</scope>
    <source>
        <strain evidence="3 4">AG-B5</strain>
    </source>
</reference>
<keyword evidence="4" id="KW-1185">Reference proteome</keyword>
<organism evidence="3 4">
    <name type="scientific">Basidiobolus ranarum</name>
    <dbReference type="NCBI Taxonomy" id="34480"/>
    <lineage>
        <taxon>Eukaryota</taxon>
        <taxon>Fungi</taxon>
        <taxon>Fungi incertae sedis</taxon>
        <taxon>Zoopagomycota</taxon>
        <taxon>Entomophthoromycotina</taxon>
        <taxon>Basidiobolomycetes</taxon>
        <taxon>Basidiobolales</taxon>
        <taxon>Basidiobolaceae</taxon>
        <taxon>Basidiobolus</taxon>
    </lineage>
</organism>
<keyword evidence="1" id="KW-0812">Transmembrane</keyword>
<evidence type="ECO:0000313" key="3">
    <source>
        <dbReference type="EMBL" id="KAK9766279.1"/>
    </source>
</evidence>
<dbReference type="EMBL" id="JASJQH010000170">
    <property type="protein sequence ID" value="KAK9766279.1"/>
    <property type="molecule type" value="Genomic_DNA"/>
</dbReference>
<proteinExistence type="predicted"/>
<protein>
    <submittedName>
        <fullName evidence="3">Uncharacterized protein</fullName>
    </submittedName>
</protein>
<name>A0ABR2WXN9_9FUNG</name>
<accession>A0ABR2WXN9</accession>
<feature type="chain" id="PRO_5046184881" evidence="2">
    <location>
        <begin position="20"/>
        <end position="477"/>
    </location>
</feature>
<comment type="caution">
    <text evidence="3">The sequence shown here is derived from an EMBL/GenBank/DDBJ whole genome shotgun (WGS) entry which is preliminary data.</text>
</comment>
<feature type="transmembrane region" description="Helical" evidence="1">
    <location>
        <begin position="304"/>
        <end position="322"/>
    </location>
</feature>
<feature type="transmembrane region" description="Helical" evidence="1">
    <location>
        <begin position="201"/>
        <end position="222"/>
    </location>
</feature>
<feature type="signal peptide" evidence="2">
    <location>
        <begin position="1"/>
        <end position="19"/>
    </location>
</feature>
<evidence type="ECO:0000256" key="1">
    <source>
        <dbReference type="SAM" id="Phobius"/>
    </source>
</evidence>
<dbReference type="Proteomes" id="UP001479436">
    <property type="component" value="Unassembled WGS sequence"/>
</dbReference>
<evidence type="ECO:0000256" key="2">
    <source>
        <dbReference type="SAM" id="SignalP"/>
    </source>
</evidence>
<evidence type="ECO:0000313" key="4">
    <source>
        <dbReference type="Proteomes" id="UP001479436"/>
    </source>
</evidence>
<feature type="transmembrane region" description="Helical" evidence="1">
    <location>
        <begin position="234"/>
        <end position="251"/>
    </location>
</feature>
<feature type="transmembrane region" description="Helical" evidence="1">
    <location>
        <begin position="263"/>
        <end position="283"/>
    </location>
</feature>
<feature type="transmembrane region" description="Helical" evidence="1">
    <location>
        <begin position="406"/>
        <end position="432"/>
    </location>
</feature>
<feature type="transmembrane region" description="Helical" evidence="1">
    <location>
        <begin position="377"/>
        <end position="394"/>
    </location>
</feature>
<sequence>MLKTLFGFCFFTYLAIVQGYLFPLGETTVKPFTTQSFYGYLTPFYNFTGIFLNAPKISSNNCDFTSSDIEIPGMSAPLPSDIFGTVLLFPQMEELGCQYFTQILAQFELLDSLLLSSKLPPLRLAIFTSKENHETKISTPFTEFGKLKRLPNEVKLALTTKEQSTLLRNKVTTSKPFLVHVVEEPGIWNELHESLLFLAQFWFFAGMKMATGFYGLIQLGSLFRREGIRADTRVIACLFTCTFLFVASVLPPVRSYPSDFQSIVMISLILGYAGNSLMVLSWKRIITSHLPSEDFKFLGFTMRFELYCLAGSCVLLTGSQLLENEMLLGYIQLFILYGLSTTILITRLMSFRQARSFLKRLGSYRGSVEFTKRLREVTLEGSYAMFGFGTYLLINSVTRVFGTWNLIIYTILIAVSPIFLCVSVIIMFHLLYKEKLDVNTTHIDPTPIRGISAKVVEVLSQQRHGGLESYCKLDEEI</sequence>